<feature type="compositionally biased region" description="Basic and acidic residues" evidence="1">
    <location>
        <begin position="320"/>
        <end position="338"/>
    </location>
</feature>
<reference evidence="2 3" key="1">
    <citation type="submission" date="2019-05" db="EMBL/GenBank/DDBJ databases">
        <title>Emergence of the Ug99 lineage of the wheat stem rust pathogen through somatic hybridization.</title>
        <authorList>
            <person name="Li F."/>
            <person name="Upadhyaya N.M."/>
            <person name="Sperschneider J."/>
            <person name="Matny O."/>
            <person name="Nguyen-Phuc H."/>
            <person name="Mago R."/>
            <person name="Raley C."/>
            <person name="Miller M.E."/>
            <person name="Silverstein K.A.T."/>
            <person name="Henningsen E."/>
            <person name="Hirsch C.D."/>
            <person name="Visser B."/>
            <person name="Pretorius Z.A."/>
            <person name="Steffenson B.J."/>
            <person name="Schwessinger B."/>
            <person name="Dodds P.N."/>
            <person name="Figueroa M."/>
        </authorList>
    </citation>
    <scope>NUCLEOTIDE SEQUENCE [LARGE SCALE GENOMIC DNA]</scope>
    <source>
        <strain evidence="2">21-0</strain>
    </source>
</reference>
<dbReference type="EMBL" id="VSWC01000197">
    <property type="protein sequence ID" value="KAA1064559.1"/>
    <property type="molecule type" value="Genomic_DNA"/>
</dbReference>
<evidence type="ECO:0000256" key="1">
    <source>
        <dbReference type="SAM" id="MobiDB-lite"/>
    </source>
</evidence>
<evidence type="ECO:0008006" key="4">
    <source>
        <dbReference type="Google" id="ProtNLM"/>
    </source>
</evidence>
<evidence type="ECO:0000313" key="3">
    <source>
        <dbReference type="Proteomes" id="UP000324748"/>
    </source>
</evidence>
<proteinExistence type="predicted"/>
<sequence length="401" mass="45059">MSVQTFDAILEDPFTHELDPSIVTMKHIRKKPLLKGSCPYPQHLSDDLVRHLVHGFEGFYLVVLGAIPEFSASVFFGTSQAQAIADSIDEIRAEGKVDLRLLELVIGGQCVEGQLSFLDQSITEWFGGECYNHHLRTVAALDQFIEDEGLRVRAAMAQELDQLKGQAEARRLAEKTAKAQALLAAKRLLAEERAAERMRVAEDQRQEKALIAEERAAELQWVRKQAKATRALDKQRRAILLQEGRLPVEDQASGNNGAEASGTDISQGLDSVGTNKRFKPREGQAEELACRQFDRIMAQQRKVEEQARQRDEASQVLLTDLKEKQEQRASRRAEADTLRENNEACKAAAKRRRLDTIVNNRMAAESNRAKSAKEHQAKLLRKARTEETMAEVRSELERGGI</sequence>
<feature type="region of interest" description="Disordered" evidence="1">
    <location>
        <begin position="248"/>
        <end position="285"/>
    </location>
</feature>
<dbReference type="Proteomes" id="UP000324748">
    <property type="component" value="Unassembled WGS sequence"/>
</dbReference>
<feature type="compositionally biased region" description="Basic and acidic residues" evidence="1">
    <location>
        <begin position="367"/>
        <end position="401"/>
    </location>
</feature>
<evidence type="ECO:0000313" key="2">
    <source>
        <dbReference type="EMBL" id="KAA1064559.1"/>
    </source>
</evidence>
<feature type="region of interest" description="Disordered" evidence="1">
    <location>
        <begin position="318"/>
        <end position="338"/>
    </location>
</feature>
<keyword evidence="3" id="KW-1185">Reference proteome</keyword>
<protein>
    <recommendedName>
        <fullName evidence="4">ATP-dependent DNA helicase sgs1</fullName>
    </recommendedName>
</protein>
<feature type="region of interest" description="Disordered" evidence="1">
    <location>
        <begin position="364"/>
        <end position="401"/>
    </location>
</feature>
<name>A0A5B0LJY0_PUCGR</name>
<organism evidence="2 3">
    <name type="scientific">Puccinia graminis f. sp. tritici</name>
    <dbReference type="NCBI Taxonomy" id="56615"/>
    <lineage>
        <taxon>Eukaryota</taxon>
        <taxon>Fungi</taxon>
        <taxon>Dikarya</taxon>
        <taxon>Basidiomycota</taxon>
        <taxon>Pucciniomycotina</taxon>
        <taxon>Pucciniomycetes</taxon>
        <taxon>Pucciniales</taxon>
        <taxon>Pucciniaceae</taxon>
        <taxon>Puccinia</taxon>
    </lineage>
</organism>
<comment type="caution">
    <text evidence="2">The sequence shown here is derived from an EMBL/GenBank/DDBJ whole genome shotgun (WGS) entry which is preliminary data.</text>
</comment>
<dbReference type="AlphaFoldDB" id="A0A5B0LJY0"/>
<accession>A0A5B0LJY0</accession>
<gene>
    <name evidence="2" type="ORF">PGT21_007819</name>
</gene>
<feature type="compositionally biased region" description="Polar residues" evidence="1">
    <location>
        <begin position="252"/>
        <end position="274"/>
    </location>
</feature>